<comment type="caution">
    <text evidence="2">The sequence shown here is derived from an EMBL/GenBank/DDBJ whole genome shotgun (WGS) entry which is preliminary data.</text>
</comment>
<reference evidence="2" key="1">
    <citation type="submission" date="2015-09" db="EMBL/GenBank/DDBJ databases">
        <title>Draft Genome Sequences of Two Novel Amoeba-resistant Intranuclear Bacteria, Candidatus Berkiella cookevillensis and Candidatus Berkiella aquae.</title>
        <authorList>
            <person name="Mehari Y.T."/>
            <person name="Arivett B.A."/>
            <person name="Farone A.L."/>
            <person name="Gunderson J.H."/>
            <person name="Farone M.B."/>
        </authorList>
    </citation>
    <scope>NUCLEOTIDE SEQUENCE [LARGE SCALE GENOMIC DNA]</scope>
    <source>
        <strain evidence="2">HT99</strain>
    </source>
</reference>
<dbReference type="CDD" id="cd05155">
    <property type="entry name" value="APH_ChoK_like_1"/>
    <property type="match status" value="1"/>
</dbReference>
<dbReference type="AlphaFoldDB" id="A0A0Q9YF42"/>
<protein>
    <submittedName>
        <fullName evidence="3">Aminoglycoside phosphotransferase family protein</fullName>
    </submittedName>
    <submittedName>
        <fullName evidence="2">Phosphotransferase enzyme family protein</fullName>
    </submittedName>
</protein>
<dbReference type="RefSeq" id="WP_075067449.1">
    <property type="nucleotide sequence ID" value="NZ_LKAJ02000003.1"/>
</dbReference>
<dbReference type="InterPro" id="IPR011009">
    <property type="entry name" value="Kinase-like_dom_sf"/>
</dbReference>
<dbReference type="GO" id="GO:0016740">
    <property type="term" value="F:transferase activity"/>
    <property type="evidence" value="ECO:0007669"/>
    <property type="project" value="UniProtKB-KW"/>
</dbReference>
<name>A0A0Q9YF42_9GAMM</name>
<organism evidence="2">
    <name type="scientific">Candidatus Berkiella aquae</name>
    <dbReference type="NCBI Taxonomy" id="295108"/>
    <lineage>
        <taxon>Bacteria</taxon>
        <taxon>Pseudomonadati</taxon>
        <taxon>Pseudomonadota</taxon>
        <taxon>Gammaproteobacteria</taxon>
        <taxon>Candidatus Berkiellales</taxon>
        <taxon>Candidatus Berkiellaceae</taxon>
        <taxon>Candidatus Berkiella</taxon>
    </lineage>
</organism>
<reference evidence="3" key="2">
    <citation type="journal article" date="2016" name="Genome Announc.">
        <title>Draft Genome Sequences of Two Novel Amoeba-Resistant Intranuclear Bacteria, 'Candidatus Berkiella cookevillensis' and 'Candidatus Berkiella aquae'.</title>
        <authorList>
            <person name="Mehari Y.T."/>
            <person name="Arivett B.A."/>
            <person name="Farone A.L."/>
            <person name="Gunderson J.H."/>
            <person name="Farone M.B."/>
        </authorList>
    </citation>
    <scope>NUCLEOTIDE SEQUENCE</scope>
    <source>
        <strain evidence="3">HT99</strain>
    </source>
</reference>
<keyword evidence="4" id="KW-1185">Reference proteome</keyword>
<sequence length="298" mass="33220">MNNIQINIDTNLVHRLVTSQFPQWKDLLIQPVAKSGWDNRTFHLGSEMLIRMPSDEEYAFQVEKEQYWLPKLAPLLPLEIPSPLAMGEPGEGYPWKWSIYRWIEGESASKGQIDDITKFAATLAGFLLALHAIDSTNGPKPGPHNFYRGGDLSTYDAETKQAINVLKGKIDVGLATEIWESAIETSWQGMPVWIHGDVSVGNLLVKKGRLSAVIDFGQLGVGDPACDLAIAWTFFKGESREVFRKKLQLDVNTWARGRAWTLWKGLIVAAGITDSNAAEAAEPLRIIDEIIADHVLEK</sequence>
<evidence type="ECO:0000259" key="1">
    <source>
        <dbReference type="Pfam" id="PF01636"/>
    </source>
</evidence>
<dbReference type="SUPFAM" id="SSF56112">
    <property type="entry name" value="Protein kinase-like (PK-like)"/>
    <property type="match status" value="1"/>
</dbReference>
<dbReference type="InterPro" id="IPR051678">
    <property type="entry name" value="AGP_Transferase"/>
</dbReference>
<dbReference type="Gene3D" id="3.30.200.20">
    <property type="entry name" value="Phosphorylase Kinase, domain 1"/>
    <property type="match status" value="1"/>
</dbReference>
<dbReference type="InterPro" id="IPR002575">
    <property type="entry name" value="Aminoglycoside_PTrfase"/>
</dbReference>
<dbReference type="Gene3D" id="3.90.1200.10">
    <property type="match status" value="1"/>
</dbReference>
<dbReference type="OrthoDB" id="3806873at2"/>
<accession>A0A0Q9YF42</accession>
<dbReference type="Pfam" id="PF01636">
    <property type="entry name" value="APH"/>
    <property type="match status" value="1"/>
</dbReference>
<feature type="domain" description="Aminoglycoside phosphotransferase" evidence="1">
    <location>
        <begin position="34"/>
        <end position="260"/>
    </location>
</feature>
<dbReference type="PANTHER" id="PTHR21310">
    <property type="entry name" value="AMINOGLYCOSIDE PHOSPHOTRANSFERASE-RELATED-RELATED"/>
    <property type="match status" value="1"/>
</dbReference>
<evidence type="ECO:0000313" key="3">
    <source>
        <dbReference type="EMBL" id="MCS5712911.1"/>
    </source>
</evidence>
<reference evidence="3" key="3">
    <citation type="submission" date="2021-06" db="EMBL/GenBank/DDBJ databases">
        <title>Genomic Description and Analysis of Intracellular Bacteria, Candidatus Berkiella cookevillensis and Candidatus Berkiella aquae.</title>
        <authorList>
            <person name="Kidane D.T."/>
            <person name="Mehari Y.T."/>
            <person name="Rice F.C."/>
            <person name="Arivett B.A."/>
            <person name="Farone A.L."/>
            <person name="Berk S.G."/>
            <person name="Farone M.B."/>
        </authorList>
    </citation>
    <scope>NUCLEOTIDE SEQUENCE</scope>
    <source>
        <strain evidence="3">HT99</strain>
    </source>
</reference>
<evidence type="ECO:0000313" key="4">
    <source>
        <dbReference type="Proteomes" id="UP000051497"/>
    </source>
</evidence>
<dbReference type="PANTHER" id="PTHR21310:SF42">
    <property type="entry name" value="BIFUNCTIONAL AAC_APH"/>
    <property type="match status" value="1"/>
</dbReference>
<dbReference type="PATRIC" id="fig|1590043.3.peg.2904"/>
<evidence type="ECO:0000313" key="2">
    <source>
        <dbReference type="EMBL" id="KRG19195.1"/>
    </source>
</evidence>
<dbReference type="Proteomes" id="UP000051497">
    <property type="component" value="Unassembled WGS sequence"/>
</dbReference>
<dbReference type="STRING" id="295108.HT99x_02854"/>
<dbReference type="EMBL" id="LKAJ02000003">
    <property type="protein sequence ID" value="MCS5712911.1"/>
    <property type="molecule type" value="Genomic_DNA"/>
</dbReference>
<proteinExistence type="predicted"/>
<keyword evidence="2" id="KW-0808">Transferase</keyword>
<dbReference type="EMBL" id="LKAJ01000017">
    <property type="protein sequence ID" value="KRG19195.1"/>
    <property type="molecule type" value="Genomic_DNA"/>
</dbReference>
<gene>
    <name evidence="3" type="ORF">HT99x_015845</name>
    <name evidence="2" type="ORF">HT99x_02854</name>
</gene>